<dbReference type="EMBL" id="FRAR01000005">
    <property type="protein sequence ID" value="SHJ99397.1"/>
    <property type="molecule type" value="Genomic_DNA"/>
</dbReference>
<accession>A0A1M6NUK4</accession>
<organism evidence="1 2">
    <name type="scientific">Desulforamulus aeronauticus DSM 10349</name>
    <dbReference type="NCBI Taxonomy" id="1121421"/>
    <lineage>
        <taxon>Bacteria</taxon>
        <taxon>Bacillati</taxon>
        <taxon>Bacillota</taxon>
        <taxon>Clostridia</taxon>
        <taxon>Eubacteriales</taxon>
        <taxon>Peptococcaceae</taxon>
        <taxon>Desulforamulus</taxon>
    </lineage>
</organism>
<protein>
    <recommendedName>
        <fullName evidence="3">DUF3781 domain-containing protein</fullName>
    </recommendedName>
</protein>
<evidence type="ECO:0000313" key="1">
    <source>
        <dbReference type="EMBL" id="SHJ99397.1"/>
    </source>
</evidence>
<dbReference type="Proteomes" id="UP000183997">
    <property type="component" value="Unassembled WGS sequence"/>
</dbReference>
<dbReference type="AlphaFoldDB" id="A0A1M6NUK4"/>
<dbReference type="OrthoDB" id="5325609at2"/>
<evidence type="ECO:0008006" key="3">
    <source>
        <dbReference type="Google" id="ProtNLM"/>
    </source>
</evidence>
<dbReference type="STRING" id="1121421.SAMN02745123_00267"/>
<sequence>MNDKKCELIENIDKLHTTEMGIDRIKKNLSLDVNNVVTWCSDKIQKPNATIIRRGKNWYINIDDCEITVNAYSYTIITAHKLKQN</sequence>
<gene>
    <name evidence="1" type="ORF">SAMN02745123_00267</name>
</gene>
<keyword evidence="2" id="KW-1185">Reference proteome</keyword>
<proteinExistence type="predicted"/>
<reference evidence="2" key="1">
    <citation type="submission" date="2016-11" db="EMBL/GenBank/DDBJ databases">
        <authorList>
            <person name="Varghese N."/>
            <person name="Submissions S."/>
        </authorList>
    </citation>
    <scope>NUCLEOTIDE SEQUENCE [LARGE SCALE GENOMIC DNA]</scope>
    <source>
        <strain evidence="2">DSM 10349</strain>
    </source>
</reference>
<name>A0A1M6NUK4_9FIRM</name>
<dbReference type="Pfam" id="PF12636">
    <property type="entry name" value="DUF3781"/>
    <property type="match status" value="1"/>
</dbReference>
<dbReference type="RefSeq" id="WP_072910489.1">
    <property type="nucleotide sequence ID" value="NZ_FRAR01000005.1"/>
</dbReference>
<evidence type="ECO:0000313" key="2">
    <source>
        <dbReference type="Proteomes" id="UP000183997"/>
    </source>
</evidence>
<dbReference type="InterPro" id="IPR024229">
    <property type="entry name" value="DUF3781"/>
</dbReference>